<accession>A0ABQ5BLG6</accession>
<keyword evidence="2" id="KW-1185">Reference proteome</keyword>
<reference evidence="1" key="1">
    <citation type="journal article" date="2022" name="Int. J. Mol. Sci.">
        <title>Draft Genome of Tanacetum Coccineum: Genomic Comparison of Closely Related Tanacetum-Family Plants.</title>
        <authorList>
            <person name="Yamashiro T."/>
            <person name="Shiraishi A."/>
            <person name="Nakayama K."/>
            <person name="Satake H."/>
        </authorList>
    </citation>
    <scope>NUCLEOTIDE SEQUENCE</scope>
</reference>
<name>A0ABQ5BLG6_9ASTR</name>
<evidence type="ECO:0000313" key="1">
    <source>
        <dbReference type="EMBL" id="GJT15551.1"/>
    </source>
</evidence>
<protein>
    <submittedName>
        <fullName evidence="1">Uncharacterized protein</fullName>
    </submittedName>
</protein>
<reference evidence="1" key="2">
    <citation type="submission" date="2022-01" db="EMBL/GenBank/DDBJ databases">
        <authorList>
            <person name="Yamashiro T."/>
            <person name="Shiraishi A."/>
            <person name="Satake H."/>
            <person name="Nakayama K."/>
        </authorList>
    </citation>
    <scope>NUCLEOTIDE SEQUENCE</scope>
</reference>
<dbReference type="Proteomes" id="UP001151760">
    <property type="component" value="Unassembled WGS sequence"/>
</dbReference>
<sequence length="267" mass="30119">MQQPMPNPEDISDPIMAMNMELVLMDKAFKLNYSTTTKKFHQTSTIGRLLSQIRYNAWQIARNLYGYNTVHNVENQVGQNAVQNPGIQNVGNQNELIVVTGIANQNGNGNVVAARAEVMTQLLIAQKEEAGIQLQTEEFDLMAAAGDIYEIGEMDKLSVEHSGGTVEHHPATVEETRTYFESLHNNLVTEVEKVNTVNRKMKETNADLTTELSRYRVHQEIHKIFKDEIAPIANQVDARVQNFKNHFVKEAAKFVQDFKSLAKEAFS</sequence>
<dbReference type="EMBL" id="BQNB010013405">
    <property type="protein sequence ID" value="GJT15551.1"/>
    <property type="molecule type" value="Genomic_DNA"/>
</dbReference>
<comment type="caution">
    <text evidence="1">The sequence shown here is derived from an EMBL/GenBank/DDBJ whole genome shotgun (WGS) entry which is preliminary data.</text>
</comment>
<gene>
    <name evidence="1" type="ORF">Tco_0874257</name>
</gene>
<organism evidence="1 2">
    <name type="scientific">Tanacetum coccineum</name>
    <dbReference type="NCBI Taxonomy" id="301880"/>
    <lineage>
        <taxon>Eukaryota</taxon>
        <taxon>Viridiplantae</taxon>
        <taxon>Streptophyta</taxon>
        <taxon>Embryophyta</taxon>
        <taxon>Tracheophyta</taxon>
        <taxon>Spermatophyta</taxon>
        <taxon>Magnoliopsida</taxon>
        <taxon>eudicotyledons</taxon>
        <taxon>Gunneridae</taxon>
        <taxon>Pentapetalae</taxon>
        <taxon>asterids</taxon>
        <taxon>campanulids</taxon>
        <taxon>Asterales</taxon>
        <taxon>Asteraceae</taxon>
        <taxon>Asteroideae</taxon>
        <taxon>Anthemideae</taxon>
        <taxon>Anthemidinae</taxon>
        <taxon>Tanacetum</taxon>
    </lineage>
</organism>
<proteinExistence type="predicted"/>
<evidence type="ECO:0000313" key="2">
    <source>
        <dbReference type="Proteomes" id="UP001151760"/>
    </source>
</evidence>